<feature type="transmembrane region" description="Helical" evidence="1">
    <location>
        <begin position="354"/>
        <end position="375"/>
    </location>
</feature>
<name>A0A8S1EKR1_9PELO</name>
<feature type="transmembrane region" description="Helical" evidence="1">
    <location>
        <begin position="7"/>
        <end position="28"/>
    </location>
</feature>
<protein>
    <submittedName>
        <fullName evidence="2">Uncharacterized protein</fullName>
    </submittedName>
</protein>
<accession>A0A8S1EKR1</accession>
<feature type="transmembrane region" description="Helical" evidence="1">
    <location>
        <begin position="573"/>
        <end position="592"/>
    </location>
</feature>
<feature type="transmembrane region" description="Helical" evidence="1">
    <location>
        <begin position="504"/>
        <end position="523"/>
    </location>
</feature>
<keyword evidence="1" id="KW-1133">Transmembrane helix</keyword>
<feature type="transmembrane region" description="Helical" evidence="1">
    <location>
        <begin position="217"/>
        <end position="238"/>
    </location>
</feature>
<evidence type="ECO:0000256" key="1">
    <source>
        <dbReference type="SAM" id="Phobius"/>
    </source>
</evidence>
<feature type="transmembrane region" description="Helical" evidence="1">
    <location>
        <begin position="543"/>
        <end position="566"/>
    </location>
</feature>
<comment type="caution">
    <text evidence="2">The sequence shown here is derived from an EMBL/GenBank/DDBJ whole genome shotgun (WGS) entry which is preliminary data.</text>
</comment>
<dbReference type="AlphaFoldDB" id="A0A8S1EKR1"/>
<dbReference type="EMBL" id="CADEPM010000002">
    <property type="protein sequence ID" value="CAB3400545.1"/>
    <property type="molecule type" value="Genomic_DNA"/>
</dbReference>
<feature type="transmembrane region" description="Helical" evidence="1">
    <location>
        <begin position="302"/>
        <end position="333"/>
    </location>
</feature>
<feature type="transmembrane region" description="Helical" evidence="1">
    <location>
        <begin position="181"/>
        <end position="205"/>
    </location>
</feature>
<reference evidence="2 3" key="1">
    <citation type="submission" date="2020-04" db="EMBL/GenBank/DDBJ databases">
        <authorList>
            <person name="Laetsch R D."/>
            <person name="Stevens L."/>
            <person name="Kumar S."/>
            <person name="Blaxter L. M."/>
        </authorList>
    </citation>
    <scope>NUCLEOTIDE SEQUENCE [LARGE SCALE GENOMIC DNA]</scope>
</reference>
<feature type="transmembrane region" description="Helical" evidence="1">
    <location>
        <begin position="129"/>
        <end position="153"/>
    </location>
</feature>
<feature type="transmembrane region" description="Helical" evidence="1">
    <location>
        <begin position="250"/>
        <end position="268"/>
    </location>
</feature>
<feature type="transmembrane region" description="Helical" evidence="1">
    <location>
        <begin position="414"/>
        <end position="436"/>
    </location>
</feature>
<feature type="transmembrane region" description="Helical" evidence="1">
    <location>
        <begin position="456"/>
        <end position="483"/>
    </location>
</feature>
<feature type="transmembrane region" description="Helical" evidence="1">
    <location>
        <begin position="612"/>
        <end position="639"/>
    </location>
</feature>
<proteinExistence type="predicted"/>
<keyword evidence="1" id="KW-0472">Membrane</keyword>
<dbReference type="OrthoDB" id="5806414at2759"/>
<organism evidence="2 3">
    <name type="scientific">Caenorhabditis bovis</name>
    <dbReference type="NCBI Taxonomy" id="2654633"/>
    <lineage>
        <taxon>Eukaryota</taxon>
        <taxon>Metazoa</taxon>
        <taxon>Ecdysozoa</taxon>
        <taxon>Nematoda</taxon>
        <taxon>Chromadorea</taxon>
        <taxon>Rhabditida</taxon>
        <taxon>Rhabditina</taxon>
        <taxon>Rhabditomorpha</taxon>
        <taxon>Rhabditoidea</taxon>
        <taxon>Rhabditidae</taxon>
        <taxon>Peloderinae</taxon>
        <taxon>Caenorhabditis</taxon>
    </lineage>
</organism>
<gene>
    <name evidence="2" type="ORF">CBOVIS_LOCUS3459</name>
</gene>
<feature type="transmembrane region" description="Helical" evidence="1">
    <location>
        <begin position="381"/>
        <end position="402"/>
    </location>
</feature>
<evidence type="ECO:0000313" key="2">
    <source>
        <dbReference type="EMBL" id="CAB3400545.1"/>
    </source>
</evidence>
<feature type="transmembrane region" description="Helical" evidence="1">
    <location>
        <begin position="77"/>
        <end position="99"/>
    </location>
</feature>
<sequence>MSGRSAYVCQLQICNTAIILAGLLAIGVAGSQFSKVGLDNYRNIDLRLLNYVHVLTGLIGLYSLLRNHGSIVTKSLYFVSFVIGFATAVFYGFTTYRVVKAKEALVELQNAQGFTEEFQSETSNYAGRIVMSALMIASGTIACIFSAFAIFLLDKIIVVTVPVYPIQSRDQEHAVENSQRILATVGVIKFILAFGLLGLCVFVEYEHENVSGLDKYIKIALDHIGAMLAIVSGFMDIWATRAKNQQNLNLKVALILSIVAGTWCIKVIDNNAMPFYKNDLKYYYQGRAVGDASITSTDSPRYILAVAHGVLLGCFGIVVLLCTFSAVIVGNYLSLDYHSLHMHPQKSLIIQNRLISFVQFLCGSCLLALCILGLLDTWWRGEFLGADLLWTSTLFFVTAICYSSNHNVMITSKFVLNICCLGIGVEKMCATVNLIYQMSSYPAYTDRQNTQTKTFVGQIVLHSCQCGVYALGSLVSLGGAIIFGRAVTTQPNLTYRHSTGIHNLFSLGILFYAVVITGCYVVFEVGKWRYNEVPVEVPFFRLGNGPLAGAAFVVQIMCIAFPSLLASASILNVIVATIALFTVSSAITNTYYLQRYLQAAEIIPTSADENTIYQVAIILAGSATIACVVCTVCAVICSLRSSYILHHRSSSPTSTVVAPLGAGSEAYGSGSLRVGTHLRQPSRMMGSPPGVGVQAMEEQSVYWSADENPFYYHTSKRFYGKPYQIESGFYGYALATPGSAVSAGEPSDPRRVQSSAAQTQIGHVFHN</sequence>
<evidence type="ECO:0000313" key="3">
    <source>
        <dbReference type="Proteomes" id="UP000494206"/>
    </source>
</evidence>
<keyword evidence="1" id="KW-0812">Transmembrane</keyword>
<dbReference type="Proteomes" id="UP000494206">
    <property type="component" value="Unassembled WGS sequence"/>
</dbReference>
<keyword evidence="3" id="KW-1185">Reference proteome</keyword>